<sequence length="120" mass="14055">MFKELKAYQKGFQLAMKVFKVTKMFPKEERFALIDQMRRSSRSVCSNLAEGYRKRLYIKHFVAKLSDADMENTETQVWLDFALSCTYVSKDVHDALLADSLEVGKLLGYMIQNPEKFRNK</sequence>
<dbReference type="Gene3D" id="1.20.1440.60">
    <property type="entry name" value="23S rRNA-intervening sequence"/>
    <property type="match status" value="1"/>
</dbReference>
<dbReference type="NCBIfam" id="TIGR02436">
    <property type="entry name" value="four helix bundle protein"/>
    <property type="match status" value="1"/>
</dbReference>
<dbReference type="Proteomes" id="UP001221366">
    <property type="component" value="Unassembled WGS sequence"/>
</dbReference>
<keyword evidence="2" id="KW-1185">Reference proteome</keyword>
<dbReference type="RefSeq" id="WP_275615726.1">
    <property type="nucleotide sequence ID" value="NZ_JARFVB010000005.1"/>
</dbReference>
<dbReference type="PANTHER" id="PTHR38471">
    <property type="entry name" value="FOUR HELIX BUNDLE PROTEIN"/>
    <property type="match status" value="1"/>
</dbReference>
<evidence type="ECO:0000313" key="2">
    <source>
        <dbReference type="Proteomes" id="UP001221366"/>
    </source>
</evidence>
<dbReference type="SUPFAM" id="SSF158446">
    <property type="entry name" value="IVS-encoded protein-like"/>
    <property type="match status" value="1"/>
</dbReference>
<dbReference type="Pfam" id="PF05635">
    <property type="entry name" value="23S_rRNA_IVP"/>
    <property type="match status" value="1"/>
</dbReference>
<evidence type="ECO:0000313" key="1">
    <source>
        <dbReference type="EMBL" id="MDF0716494.1"/>
    </source>
</evidence>
<accession>A0ABT5XZ76</accession>
<comment type="caution">
    <text evidence="1">The sequence shown here is derived from an EMBL/GenBank/DDBJ whole genome shotgun (WGS) entry which is preliminary data.</text>
</comment>
<dbReference type="InterPro" id="IPR012657">
    <property type="entry name" value="23S_rRNA-intervening_sequence"/>
</dbReference>
<dbReference type="InterPro" id="IPR036583">
    <property type="entry name" value="23S_rRNA_IVS_sf"/>
</dbReference>
<dbReference type="EMBL" id="JARFVB010000005">
    <property type="protein sequence ID" value="MDF0716494.1"/>
    <property type="molecule type" value="Genomic_DNA"/>
</dbReference>
<organism evidence="1 2">
    <name type="scientific">Flagellimonas yonaguniensis</name>
    <dbReference type="NCBI Taxonomy" id="3031325"/>
    <lineage>
        <taxon>Bacteria</taxon>
        <taxon>Pseudomonadati</taxon>
        <taxon>Bacteroidota</taxon>
        <taxon>Flavobacteriia</taxon>
        <taxon>Flavobacteriales</taxon>
        <taxon>Flavobacteriaceae</taxon>
        <taxon>Flagellimonas</taxon>
    </lineage>
</organism>
<name>A0ABT5XZ76_9FLAO</name>
<dbReference type="PANTHER" id="PTHR38471:SF2">
    <property type="entry name" value="FOUR HELIX BUNDLE PROTEIN"/>
    <property type="match status" value="1"/>
</dbReference>
<reference evidence="1 2" key="1">
    <citation type="submission" date="2023-03" db="EMBL/GenBank/DDBJ databases">
        <title>Muricauda XX sp. nov. and Muricauda XXX sp. nov., two novel species isolated from Okinawa Trough.</title>
        <authorList>
            <person name="Cao W."/>
            <person name="Deng X."/>
        </authorList>
    </citation>
    <scope>NUCLEOTIDE SEQUENCE [LARGE SCALE GENOMIC DNA]</scope>
    <source>
        <strain evidence="1 2">334s03</strain>
    </source>
</reference>
<gene>
    <name evidence="1" type="ORF">PY092_10065</name>
</gene>
<protein>
    <submittedName>
        <fullName evidence="1">Four helix bundle protein</fullName>
    </submittedName>
</protein>
<dbReference type="CDD" id="cd16377">
    <property type="entry name" value="23S_rRNA_IVP_like"/>
    <property type="match status" value="1"/>
</dbReference>
<proteinExistence type="predicted"/>